<evidence type="ECO:0000313" key="2">
    <source>
        <dbReference type="EMBL" id="MFC4913950.1"/>
    </source>
</evidence>
<proteinExistence type="predicted"/>
<accession>A0ABV9UE83</accession>
<dbReference type="EMBL" id="JBHSIT010000021">
    <property type="protein sequence ID" value="MFC4913950.1"/>
    <property type="molecule type" value="Genomic_DNA"/>
</dbReference>
<comment type="caution">
    <text evidence="2">The sequence shown here is derived from an EMBL/GenBank/DDBJ whole genome shotgun (WGS) entry which is preliminary data.</text>
</comment>
<sequence length="155" mass="15782">MEGTTPRHRRLLMLLAGLFGLVTTVASALPGGMAGVSPESSATASGLAGQECASHAGRHCDQQRAAQRSEALRAGAAFYHRYYAAVLSRHQARTGSDATVGPEVSAVRAAVSGPVTASAARAGRPVPPPRDHRPPPGPGTGTTDPVRGPPSSTDL</sequence>
<dbReference type="RefSeq" id="WP_378265373.1">
    <property type="nucleotide sequence ID" value="NZ_JBHSIT010000021.1"/>
</dbReference>
<evidence type="ECO:0000313" key="3">
    <source>
        <dbReference type="Proteomes" id="UP001595872"/>
    </source>
</evidence>
<feature type="region of interest" description="Disordered" evidence="1">
    <location>
        <begin position="112"/>
        <end position="155"/>
    </location>
</feature>
<protein>
    <recommendedName>
        <fullName evidence="4">Secreted protein</fullName>
    </recommendedName>
</protein>
<gene>
    <name evidence="2" type="ORF">ACFPCY_42155</name>
</gene>
<evidence type="ECO:0008006" key="4">
    <source>
        <dbReference type="Google" id="ProtNLM"/>
    </source>
</evidence>
<evidence type="ECO:0000256" key="1">
    <source>
        <dbReference type="SAM" id="MobiDB-lite"/>
    </source>
</evidence>
<dbReference type="Proteomes" id="UP001595872">
    <property type="component" value="Unassembled WGS sequence"/>
</dbReference>
<organism evidence="2 3">
    <name type="scientific">Actinomadura gamaensis</name>
    <dbReference type="NCBI Taxonomy" id="1763541"/>
    <lineage>
        <taxon>Bacteria</taxon>
        <taxon>Bacillati</taxon>
        <taxon>Actinomycetota</taxon>
        <taxon>Actinomycetes</taxon>
        <taxon>Streptosporangiales</taxon>
        <taxon>Thermomonosporaceae</taxon>
        <taxon>Actinomadura</taxon>
    </lineage>
</organism>
<keyword evidence="3" id="KW-1185">Reference proteome</keyword>
<name>A0ABV9UE83_9ACTN</name>
<feature type="compositionally biased region" description="Low complexity" evidence="1">
    <location>
        <begin position="141"/>
        <end position="155"/>
    </location>
</feature>
<reference evidence="3" key="1">
    <citation type="journal article" date="2019" name="Int. J. Syst. Evol. Microbiol.">
        <title>The Global Catalogue of Microorganisms (GCM) 10K type strain sequencing project: providing services to taxonomists for standard genome sequencing and annotation.</title>
        <authorList>
            <consortium name="The Broad Institute Genomics Platform"/>
            <consortium name="The Broad Institute Genome Sequencing Center for Infectious Disease"/>
            <person name="Wu L."/>
            <person name="Ma J."/>
        </authorList>
    </citation>
    <scope>NUCLEOTIDE SEQUENCE [LARGE SCALE GENOMIC DNA]</scope>
    <source>
        <strain evidence="3">KLKA75</strain>
    </source>
</reference>